<evidence type="ECO:0000256" key="1">
    <source>
        <dbReference type="ARBA" id="ARBA00022801"/>
    </source>
</evidence>
<dbReference type="GO" id="GO:0016791">
    <property type="term" value="F:phosphatase activity"/>
    <property type="evidence" value="ECO:0007669"/>
    <property type="project" value="InterPro"/>
</dbReference>
<dbReference type="Pfam" id="PF12710">
    <property type="entry name" value="HAD"/>
    <property type="match status" value="1"/>
</dbReference>
<dbReference type="InterPro" id="IPR006384">
    <property type="entry name" value="HAD_hydro_PyrdxlP_Pase-like"/>
</dbReference>
<dbReference type="AlphaFoldDB" id="A0A9P4K2M3"/>
<protein>
    <submittedName>
        <fullName evidence="2">HAD-like protein</fullName>
    </submittedName>
</protein>
<keyword evidence="1" id="KW-0378">Hydrolase</keyword>
<dbReference type="OrthoDB" id="2342176at2759"/>
<dbReference type="NCBIfam" id="TIGR01488">
    <property type="entry name" value="HAD-SF-IB"/>
    <property type="match status" value="1"/>
</dbReference>
<sequence>MAPIAITPPTIEVKSLESLSQRRHSLVDASRIGTKRKIICFSDFDGTILMQDTGHILFDNLGCGVERRKQLDEQIHNGERSFRDVSEEMWGSLDVPFDDGFEVMKEAMDLDRDFQTFHKFCINNNIPFNVISAGLKPVLRRVLDHFLGEEDSQHINIVANEVTMHPDNGQWKPVWIHDTELGHDKAKSINDWKDNARLTSDDGTIPMIIFIGDGVSDLPAAREADVLFARRGLRLEEYCLEHNIPYIPFDTFADIQKRLITIAKLDDEKTKGEGLPSNFNPRANMWRRASSRNAVPVFAAMTPKDEKMFIWPEAFAPLSGREDVDRPVAAPAA</sequence>
<dbReference type="Proteomes" id="UP000800093">
    <property type="component" value="Unassembled WGS sequence"/>
</dbReference>
<accession>A0A9P4K2M3</accession>
<name>A0A9P4K2M3_9PLEO</name>
<keyword evidence="3" id="KW-1185">Reference proteome</keyword>
<evidence type="ECO:0000313" key="2">
    <source>
        <dbReference type="EMBL" id="KAF2260177.1"/>
    </source>
</evidence>
<dbReference type="Gene3D" id="3.90.1470.20">
    <property type="match status" value="1"/>
</dbReference>
<dbReference type="EMBL" id="ML986688">
    <property type="protein sequence ID" value="KAF2260177.1"/>
    <property type="molecule type" value="Genomic_DNA"/>
</dbReference>
<dbReference type="InterPro" id="IPR050849">
    <property type="entry name" value="HAD-like_hydrolase_phosphatase"/>
</dbReference>
<dbReference type="InterPro" id="IPR036412">
    <property type="entry name" value="HAD-like_sf"/>
</dbReference>
<dbReference type="SUPFAM" id="SSF56784">
    <property type="entry name" value="HAD-like"/>
    <property type="match status" value="1"/>
</dbReference>
<evidence type="ECO:0000313" key="3">
    <source>
        <dbReference type="Proteomes" id="UP000800093"/>
    </source>
</evidence>
<proteinExistence type="predicted"/>
<dbReference type="Gene3D" id="3.40.50.1000">
    <property type="entry name" value="HAD superfamily/HAD-like"/>
    <property type="match status" value="1"/>
</dbReference>
<organism evidence="2 3">
    <name type="scientific">Lojkania enalia</name>
    <dbReference type="NCBI Taxonomy" id="147567"/>
    <lineage>
        <taxon>Eukaryota</taxon>
        <taxon>Fungi</taxon>
        <taxon>Dikarya</taxon>
        <taxon>Ascomycota</taxon>
        <taxon>Pezizomycotina</taxon>
        <taxon>Dothideomycetes</taxon>
        <taxon>Pleosporomycetidae</taxon>
        <taxon>Pleosporales</taxon>
        <taxon>Pleosporales incertae sedis</taxon>
        <taxon>Lojkania</taxon>
    </lineage>
</organism>
<comment type="caution">
    <text evidence="2">The sequence shown here is derived from an EMBL/GenBank/DDBJ whole genome shotgun (WGS) entry which is preliminary data.</text>
</comment>
<reference evidence="3" key="1">
    <citation type="journal article" date="2020" name="Stud. Mycol.">
        <title>101 Dothideomycetes genomes: A test case for predicting lifestyles and emergence of pathogens.</title>
        <authorList>
            <person name="Haridas S."/>
            <person name="Albert R."/>
            <person name="Binder M."/>
            <person name="Bloem J."/>
            <person name="LaButti K."/>
            <person name="Salamov A."/>
            <person name="Andreopoulos B."/>
            <person name="Baker S."/>
            <person name="Barry K."/>
            <person name="Bills G."/>
            <person name="Bluhm B."/>
            <person name="Cannon C."/>
            <person name="Castanera R."/>
            <person name="Culley D."/>
            <person name="Daum C."/>
            <person name="Ezra D."/>
            <person name="Gonzalez J."/>
            <person name="Henrissat B."/>
            <person name="Kuo A."/>
            <person name="Liang C."/>
            <person name="Lipzen A."/>
            <person name="Lutzoni F."/>
            <person name="Magnuson J."/>
            <person name="Mondo S."/>
            <person name="Nolan M."/>
            <person name="Ohm R."/>
            <person name="Pangilinan J."/>
            <person name="Park H.-J."/>
            <person name="Ramirez L."/>
            <person name="Alfaro M."/>
            <person name="Sun H."/>
            <person name="Tritt A."/>
            <person name="Yoshinaga Y."/>
            <person name="Zwiers L.-H."/>
            <person name="Turgeon B."/>
            <person name="Goodwin S."/>
            <person name="Spatafora J."/>
            <person name="Crous P."/>
            <person name="Grigoriev I."/>
        </authorList>
    </citation>
    <scope>NUCLEOTIDE SEQUENCE [LARGE SCALE GENOMIC DNA]</scope>
    <source>
        <strain evidence="3">CBS 304.66</strain>
    </source>
</reference>
<dbReference type="InterPro" id="IPR023214">
    <property type="entry name" value="HAD_sf"/>
</dbReference>
<dbReference type="NCBIfam" id="TIGR01489">
    <property type="entry name" value="DKMTPPase-SF"/>
    <property type="match status" value="1"/>
</dbReference>
<dbReference type="PANTHER" id="PTHR28181:SF2">
    <property type="entry name" value="PHOSPHORIC MONOESTER HYDROLASE"/>
    <property type="match status" value="1"/>
</dbReference>
<gene>
    <name evidence="2" type="ORF">CC78DRAFT_473589</name>
</gene>
<dbReference type="PANTHER" id="PTHR28181">
    <property type="entry name" value="UPF0655 PROTEIN YCR015C"/>
    <property type="match status" value="1"/>
</dbReference>